<keyword evidence="2" id="KW-1185">Reference proteome</keyword>
<dbReference type="HOGENOM" id="CLU_2455628_0_0_1"/>
<evidence type="ECO:0000313" key="2">
    <source>
        <dbReference type="Proteomes" id="UP000054217"/>
    </source>
</evidence>
<name>A0A0C3K2Y0_PISTI</name>
<dbReference type="Proteomes" id="UP000054217">
    <property type="component" value="Unassembled WGS sequence"/>
</dbReference>
<dbReference type="EMBL" id="KN831974">
    <property type="protein sequence ID" value="KIO03837.1"/>
    <property type="molecule type" value="Genomic_DNA"/>
</dbReference>
<proteinExistence type="predicted"/>
<reference evidence="2" key="2">
    <citation type="submission" date="2015-01" db="EMBL/GenBank/DDBJ databases">
        <title>Evolutionary Origins and Diversification of the Mycorrhizal Mutualists.</title>
        <authorList>
            <consortium name="DOE Joint Genome Institute"/>
            <consortium name="Mycorrhizal Genomics Consortium"/>
            <person name="Kohler A."/>
            <person name="Kuo A."/>
            <person name="Nagy L.G."/>
            <person name="Floudas D."/>
            <person name="Copeland A."/>
            <person name="Barry K.W."/>
            <person name="Cichocki N."/>
            <person name="Veneault-Fourrey C."/>
            <person name="LaButti K."/>
            <person name="Lindquist E.A."/>
            <person name="Lipzen A."/>
            <person name="Lundell T."/>
            <person name="Morin E."/>
            <person name="Murat C."/>
            <person name="Riley R."/>
            <person name="Ohm R."/>
            <person name="Sun H."/>
            <person name="Tunlid A."/>
            <person name="Henrissat B."/>
            <person name="Grigoriev I.V."/>
            <person name="Hibbett D.S."/>
            <person name="Martin F."/>
        </authorList>
    </citation>
    <scope>NUCLEOTIDE SEQUENCE [LARGE SCALE GENOMIC DNA]</scope>
    <source>
        <strain evidence="2">Marx 270</strain>
    </source>
</reference>
<sequence length="89" mass="9906">MCAITAFQRPRRNKSSFSPIIMLPDPTPLTFVETSSETACCIPTLLRTQGHRQSSLSSLLSSPDHMRAICCTRPPVMARDRFKGGSPRR</sequence>
<protein>
    <submittedName>
        <fullName evidence="1">Uncharacterized protein</fullName>
    </submittedName>
</protein>
<organism evidence="1 2">
    <name type="scientific">Pisolithus tinctorius Marx 270</name>
    <dbReference type="NCBI Taxonomy" id="870435"/>
    <lineage>
        <taxon>Eukaryota</taxon>
        <taxon>Fungi</taxon>
        <taxon>Dikarya</taxon>
        <taxon>Basidiomycota</taxon>
        <taxon>Agaricomycotina</taxon>
        <taxon>Agaricomycetes</taxon>
        <taxon>Agaricomycetidae</taxon>
        <taxon>Boletales</taxon>
        <taxon>Sclerodermatineae</taxon>
        <taxon>Pisolithaceae</taxon>
        <taxon>Pisolithus</taxon>
    </lineage>
</organism>
<gene>
    <name evidence="1" type="ORF">M404DRAFT_607787</name>
</gene>
<evidence type="ECO:0000313" key="1">
    <source>
        <dbReference type="EMBL" id="KIO03837.1"/>
    </source>
</evidence>
<accession>A0A0C3K2Y0</accession>
<dbReference type="InParanoid" id="A0A0C3K2Y0"/>
<dbReference type="AlphaFoldDB" id="A0A0C3K2Y0"/>
<reference evidence="1 2" key="1">
    <citation type="submission" date="2014-04" db="EMBL/GenBank/DDBJ databases">
        <authorList>
            <consortium name="DOE Joint Genome Institute"/>
            <person name="Kuo A."/>
            <person name="Kohler A."/>
            <person name="Costa M.D."/>
            <person name="Nagy L.G."/>
            <person name="Floudas D."/>
            <person name="Copeland A."/>
            <person name="Barry K.W."/>
            <person name="Cichocki N."/>
            <person name="Veneault-Fourrey C."/>
            <person name="LaButti K."/>
            <person name="Lindquist E.A."/>
            <person name="Lipzen A."/>
            <person name="Lundell T."/>
            <person name="Morin E."/>
            <person name="Murat C."/>
            <person name="Sun H."/>
            <person name="Tunlid A."/>
            <person name="Henrissat B."/>
            <person name="Grigoriev I.V."/>
            <person name="Hibbett D.S."/>
            <person name="Martin F."/>
            <person name="Nordberg H.P."/>
            <person name="Cantor M.N."/>
            <person name="Hua S.X."/>
        </authorList>
    </citation>
    <scope>NUCLEOTIDE SEQUENCE [LARGE SCALE GENOMIC DNA]</scope>
    <source>
        <strain evidence="1 2">Marx 270</strain>
    </source>
</reference>